<name>A0A103YNA3_CYNCS</name>
<dbReference type="AlphaFoldDB" id="A0A103YNA3"/>
<dbReference type="EMBL" id="LEKV01000009">
    <property type="protein sequence ID" value="KVI12251.1"/>
    <property type="molecule type" value="Genomic_DNA"/>
</dbReference>
<evidence type="ECO:0000256" key="5">
    <source>
        <dbReference type="ARBA" id="ARBA00038020"/>
    </source>
</evidence>
<feature type="region of interest" description="Disordered" evidence="6">
    <location>
        <begin position="70"/>
        <end position="92"/>
    </location>
</feature>
<comment type="caution">
    <text evidence="8">The sequence shown here is derived from an EMBL/GenBank/DDBJ whole genome shotgun (WGS) entry which is preliminary data.</text>
</comment>
<evidence type="ECO:0000313" key="9">
    <source>
        <dbReference type="Proteomes" id="UP000243975"/>
    </source>
</evidence>
<evidence type="ECO:0000259" key="7">
    <source>
        <dbReference type="Pfam" id="PF00650"/>
    </source>
</evidence>
<keyword evidence="3" id="KW-0653">Protein transport</keyword>
<comment type="subcellular location">
    <subcellularLocation>
        <location evidence="1">Cell membrane</location>
        <topology evidence="1">Peripheral membrane protein</topology>
    </subcellularLocation>
    <subcellularLocation>
        <location evidence="2">Golgi apparatus membrane</location>
        <topology evidence="2">Peripheral membrane protein</topology>
    </subcellularLocation>
</comment>
<evidence type="ECO:0000313" key="8">
    <source>
        <dbReference type="EMBL" id="KVI12251.1"/>
    </source>
</evidence>
<keyword evidence="9" id="KW-1185">Reference proteome</keyword>
<dbReference type="CDD" id="cd00170">
    <property type="entry name" value="SEC14"/>
    <property type="match status" value="1"/>
</dbReference>
<dbReference type="Proteomes" id="UP000243975">
    <property type="component" value="Unassembled WGS sequence"/>
</dbReference>
<keyword evidence="3" id="KW-0813">Transport</keyword>
<dbReference type="STRING" id="59895.A0A103YNA3"/>
<evidence type="ECO:0000256" key="4">
    <source>
        <dbReference type="ARBA" id="ARBA00023034"/>
    </source>
</evidence>
<keyword evidence="4" id="KW-0333">Golgi apparatus</keyword>
<sequence>MENVTLKRIKKILDAYKRASSGREQRLRVRHTHNLRFDTHSLREQRLRVRPRAEASCSAESRGFEFESSRLPSVRTATSTQPSIGSTQPSVRTATSRVRDSLAIHGHSLRFTQISLLGAMAKVDSNYYPETLHRMFIVNAGPTFKKCLWPAAQKFLDAKTIAKIQDVEIRPTQMDVWAKVAIRSLASEQLDVLVVSMNGQWSNMLVNGGTERIALMFRNSFLSLREKSLQASILRSIAAESATKRAASAIHVTCCTPTCTIGLLVFPSPSTLELITNPLMFDNGLALESFKVSSIQNLPPFLIFIVPSEMGIPLVIPELVTSSNL</sequence>
<dbReference type="Pfam" id="PF00650">
    <property type="entry name" value="CRAL_TRIO"/>
    <property type="match status" value="1"/>
</dbReference>
<dbReference type="InterPro" id="IPR036865">
    <property type="entry name" value="CRAL-TRIO_dom_sf"/>
</dbReference>
<dbReference type="GO" id="GO:0015031">
    <property type="term" value="P:protein transport"/>
    <property type="evidence" value="ECO:0007669"/>
    <property type="project" value="UniProtKB-KW"/>
</dbReference>
<dbReference type="PANTHER" id="PTHR45657">
    <property type="entry name" value="CRAL-TRIO DOMAIN-CONTAINING PROTEIN YKL091C-RELATED"/>
    <property type="match status" value="1"/>
</dbReference>
<feature type="domain" description="CRAL-TRIO" evidence="7">
    <location>
        <begin position="110"/>
        <end position="165"/>
    </location>
</feature>
<dbReference type="Gramene" id="KVI12251">
    <property type="protein sequence ID" value="KVI12251"/>
    <property type="gene ID" value="Ccrd_009322"/>
</dbReference>
<dbReference type="InterPro" id="IPR051026">
    <property type="entry name" value="PI/PC_transfer"/>
</dbReference>
<dbReference type="GO" id="GO:0000139">
    <property type="term" value="C:Golgi membrane"/>
    <property type="evidence" value="ECO:0007669"/>
    <property type="project" value="UniProtKB-SubCell"/>
</dbReference>
<evidence type="ECO:0000256" key="6">
    <source>
        <dbReference type="SAM" id="MobiDB-lite"/>
    </source>
</evidence>
<feature type="compositionally biased region" description="Polar residues" evidence="6">
    <location>
        <begin position="75"/>
        <end position="92"/>
    </location>
</feature>
<dbReference type="Gene3D" id="3.40.525.10">
    <property type="entry name" value="CRAL-TRIO lipid binding domain"/>
    <property type="match status" value="1"/>
</dbReference>
<evidence type="ECO:0000256" key="2">
    <source>
        <dbReference type="ARBA" id="ARBA00004395"/>
    </source>
</evidence>
<dbReference type="SUPFAM" id="SSF52087">
    <property type="entry name" value="CRAL/TRIO domain"/>
    <property type="match status" value="1"/>
</dbReference>
<dbReference type="PANTHER" id="PTHR45657:SF8">
    <property type="entry name" value="PHOSPHATIDYLINOSITOL_PHOSPHATIDYLCHOLINE TRANSFER PROTEIN SFH13"/>
    <property type="match status" value="1"/>
</dbReference>
<gene>
    <name evidence="8" type="ORF">Ccrd_009322</name>
</gene>
<evidence type="ECO:0000256" key="3">
    <source>
        <dbReference type="ARBA" id="ARBA00022927"/>
    </source>
</evidence>
<reference evidence="8 9" key="1">
    <citation type="journal article" date="2016" name="Sci. Rep.">
        <title>The genome sequence of the outbreeding globe artichoke constructed de novo incorporating a phase-aware low-pass sequencing strategy of F1 progeny.</title>
        <authorList>
            <person name="Scaglione D."/>
            <person name="Reyes-Chin-Wo S."/>
            <person name="Acquadro A."/>
            <person name="Froenicke L."/>
            <person name="Portis E."/>
            <person name="Beitel C."/>
            <person name="Tirone M."/>
            <person name="Mauro R."/>
            <person name="Lo Monaco A."/>
            <person name="Mauromicale G."/>
            <person name="Faccioli P."/>
            <person name="Cattivelli L."/>
            <person name="Rieseberg L."/>
            <person name="Michelmore R."/>
            <person name="Lanteri S."/>
        </authorList>
    </citation>
    <scope>NUCLEOTIDE SEQUENCE [LARGE SCALE GENOMIC DNA]</scope>
    <source>
        <strain evidence="8">2C</strain>
    </source>
</reference>
<accession>A0A103YNA3</accession>
<comment type="similarity">
    <text evidence="5">Belongs to the SFH family.</text>
</comment>
<organism evidence="8 9">
    <name type="scientific">Cynara cardunculus var. scolymus</name>
    <name type="common">Globe artichoke</name>
    <name type="synonym">Cynara scolymus</name>
    <dbReference type="NCBI Taxonomy" id="59895"/>
    <lineage>
        <taxon>Eukaryota</taxon>
        <taxon>Viridiplantae</taxon>
        <taxon>Streptophyta</taxon>
        <taxon>Embryophyta</taxon>
        <taxon>Tracheophyta</taxon>
        <taxon>Spermatophyta</taxon>
        <taxon>Magnoliopsida</taxon>
        <taxon>eudicotyledons</taxon>
        <taxon>Gunneridae</taxon>
        <taxon>Pentapetalae</taxon>
        <taxon>asterids</taxon>
        <taxon>campanulids</taxon>
        <taxon>Asterales</taxon>
        <taxon>Asteraceae</taxon>
        <taxon>Carduoideae</taxon>
        <taxon>Cardueae</taxon>
        <taxon>Carduinae</taxon>
        <taxon>Cynara</taxon>
    </lineage>
</organism>
<dbReference type="GO" id="GO:0005886">
    <property type="term" value="C:plasma membrane"/>
    <property type="evidence" value="ECO:0007669"/>
    <property type="project" value="UniProtKB-SubCell"/>
</dbReference>
<protein>
    <recommendedName>
        <fullName evidence="7">CRAL-TRIO domain-containing protein</fullName>
    </recommendedName>
</protein>
<proteinExistence type="inferred from homology"/>
<evidence type="ECO:0000256" key="1">
    <source>
        <dbReference type="ARBA" id="ARBA00004202"/>
    </source>
</evidence>
<dbReference type="InterPro" id="IPR001251">
    <property type="entry name" value="CRAL-TRIO_dom"/>
</dbReference>